<feature type="compositionally biased region" description="Basic and acidic residues" evidence="1">
    <location>
        <begin position="139"/>
        <end position="152"/>
    </location>
</feature>
<sequence length="247" mass="26819">MADAGAHFIFDGARPTGAFQSPASQPVPGRPREAYRLAVADAFTYVMGWVNRKLPNEERPELRPIMSLLCLVGDDPKITQIADDAARQLDKDAVRMSFANGTTIIMAHSEAPGENPVVPEQESSGEHPVGPVVTEEEPPIDHPVDHEDESPNEHPIIPEEAALWANGVSATPEGFIAEGKDTWEHHVSYETARRMLGNDNTKIWKASAEAGVAIHIKKLEGGKYSFTFTGTDARIDAAVSMIHHVGS</sequence>
<evidence type="ECO:0000313" key="3">
    <source>
        <dbReference type="Proteomes" id="UP000285146"/>
    </source>
</evidence>
<evidence type="ECO:0000256" key="1">
    <source>
        <dbReference type="SAM" id="MobiDB-lite"/>
    </source>
</evidence>
<reference evidence="2 3" key="1">
    <citation type="submission" date="2015-09" db="EMBL/GenBank/DDBJ databases">
        <title>Host preference determinants of Valsa canker pathogens revealed by comparative genomics.</title>
        <authorList>
            <person name="Yin Z."/>
            <person name="Huang L."/>
        </authorList>
    </citation>
    <scope>NUCLEOTIDE SEQUENCE [LARGE SCALE GENOMIC DNA]</scope>
    <source>
        <strain evidence="2 3">SXYLt</strain>
    </source>
</reference>
<proteinExistence type="predicted"/>
<keyword evidence="3" id="KW-1185">Reference proteome</keyword>
<feature type="region of interest" description="Disordered" evidence="1">
    <location>
        <begin position="112"/>
        <end position="152"/>
    </location>
</feature>
<evidence type="ECO:0000313" key="2">
    <source>
        <dbReference type="EMBL" id="ROW04906.1"/>
    </source>
</evidence>
<comment type="caution">
    <text evidence="2">The sequence shown here is derived from an EMBL/GenBank/DDBJ whole genome shotgun (WGS) entry which is preliminary data.</text>
</comment>
<gene>
    <name evidence="2" type="ORF">VPNG_07041</name>
</gene>
<dbReference type="AlphaFoldDB" id="A0A423WNP6"/>
<dbReference type="EMBL" id="LKEB01000046">
    <property type="protein sequence ID" value="ROW04906.1"/>
    <property type="molecule type" value="Genomic_DNA"/>
</dbReference>
<dbReference type="InParanoid" id="A0A423WNP6"/>
<organism evidence="2 3">
    <name type="scientific">Cytospora leucostoma</name>
    <dbReference type="NCBI Taxonomy" id="1230097"/>
    <lineage>
        <taxon>Eukaryota</taxon>
        <taxon>Fungi</taxon>
        <taxon>Dikarya</taxon>
        <taxon>Ascomycota</taxon>
        <taxon>Pezizomycotina</taxon>
        <taxon>Sordariomycetes</taxon>
        <taxon>Sordariomycetidae</taxon>
        <taxon>Diaporthales</taxon>
        <taxon>Cytosporaceae</taxon>
        <taxon>Cytospora</taxon>
    </lineage>
</organism>
<protein>
    <submittedName>
        <fullName evidence="2">Uncharacterized protein</fullName>
    </submittedName>
</protein>
<name>A0A423WNP6_9PEZI</name>
<accession>A0A423WNP6</accession>
<dbReference type="Proteomes" id="UP000285146">
    <property type="component" value="Unassembled WGS sequence"/>
</dbReference>